<reference evidence="9 10" key="1">
    <citation type="submission" date="2015-08" db="EMBL/GenBank/DDBJ databases">
        <title>Next Generation Sequencing and Analysis of the Genome of Puccinia sorghi L Schw, the Causal Agent of Maize Common Rust.</title>
        <authorList>
            <person name="Rochi L."/>
            <person name="Burguener G."/>
            <person name="Darino M."/>
            <person name="Turjanski A."/>
            <person name="Kreff E."/>
            <person name="Dieguez M.J."/>
            <person name="Sacco F."/>
        </authorList>
    </citation>
    <scope>NUCLEOTIDE SEQUENCE [LARGE SCALE GENOMIC DNA]</scope>
    <source>
        <strain evidence="9 10">RO10H11247</strain>
    </source>
</reference>
<evidence type="ECO:0000256" key="1">
    <source>
        <dbReference type="ARBA" id="ARBA00001255"/>
    </source>
</evidence>
<evidence type="ECO:0000256" key="2">
    <source>
        <dbReference type="ARBA" id="ARBA00009743"/>
    </source>
</evidence>
<keyword evidence="5" id="KW-0378">Hydrolase</keyword>
<dbReference type="Pfam" id="PF16499">
    <property type="entry name" value="Melibiase_2"/>
    <property type="match status" value="1"/>
</dbReference>
<keyword evidence="7" id="KW-1133">Transmembrane helix</keyword>
<name>A0A0L6VV00_9BASI</name>
<proteinExistence type="inferred from homology"/>
<dbReference type="InterPro" id="IPR002241">
    <property type="entry name" value="Glyco_hydro_27"/>
</dbReference>
<dbReference type="EC" id="3.2.1.22" evidence="3"/>
<dbReference type="PANTHER" id="PTHR11452:SF75">
    <property type="entry name" value="ALPHA-GALACTOSIDASE MEL1"/>
    <property type="match status" value="1"/>
</dbReference>
<comment type="similarity">
    <text evidence="2">Belongs to the glycosyl hydrolase 27 family.</text>
</comment>
<organism evidence="9 10">
    <name type="scientific">Puccinia sorghi</name>
    <dbReference type="NCBI Taxonomy" id="27349"/>
    <lineage>
        <taxon>Eukaryota</taxon>
        <taxon>Fungi</taxon>
        <taxon>Dikarya</taxon>
        <taxon>Basidiomycota</taxon>
        <taxon>Pucciniomycotina</taxon>
        <taxon>Pucciniomycetes</taxon>
        <taxon>Pucciniales</taxon>
        <taxon>Pucciniaceae</taxon>
        <taxon>Puccinia</taxon>
    </lineage>
</organism>
<keyword evidence="7" id="KW-0472">Membrane</keyword>
<feature type="transmembrane region" description="Helical" evidence="7">
    <location>
        <begin position="544"/>
        <end position="567"/>
    </location>
</feature>
<dbReference type="Proteomes" id="UP000037035">
    <property type="component" value="Unassembled WGS sequence"/>
</dbReference>
<keyword evidence="4" id="KW-0732">Signal</keyword>
<evidence type="ECO:0000256" key="4">
    <source>
        <dbReference type="ARBA" id="ARBA00022729"/>
    </source>
</evidence>
<dbReference type="GO" id="GO:0005975">
    <property type="term" value="P:carbohydrate metabolic process"/>
    <property type="evidence" value="ECO:0007669"/>
    <property type="project" value="InterPro"/>
</dbReference>
<dbReference type="VEuPathDB" id="FungiDB:VP01_1017g3"/>
<dbReference type="SUPFAM" id="SSF51445">
    <property type="entry name" value="(Trans)glycosidases"/>
    <property type="match status" value="1"/>
</dbReference>
<dbReference type="Gene3D" id="2.60.40.1180">
    <property type="entry name" value="Golgi alpha-mannosidase II"/>
    <property type="match status" value="1"/>
</dbReference>
<evidence type="ECO:0000313" key="9">
    <source>
        <dbReference type="EMBL" id="KNZ64541.1"/>
    </source>
</evidence>
<keyword evidence="10" id="KW-1185">Reference proteome</keyword>
<dbReference type="GO" id="GO:0004557">
    <property type="term" value="F:alpha-galactosidase activity"/>
    <property type="evidence" value="ECO:0007669"/>
    <property type="project" value="UniProtKB-EC"/>
</dbReference>
<feature type="domain" description="Alpha galactosidase C-terminal" evidence="8">
    <location>
        <begin position="362"/>
        <end position="434"/>
    </location>
</feature>
<dbReference type="InterPro" id="IPR017853">
    <property type="entry name" value="GH"/>
</dbReference>
<dbReference type="InterPro" id="IPR013785">
    <property type="entry name" value="Aldolase_TIM"/>
</dbReference>
<evidence type="ECO:0000256" key="3">
    <source>
        <dbReference type="ARBA" id="ARBA00012755"/>
    </source>
</evidence>
<evidence type="ECO:0000313" key="10">
    <source>
        <dbReference type="Proteomes" id="UP000037035"/>
    </source>
</evidence>
<keyword evidence="7" id="KW-0812">Transmembrane</keyword>
<evidence type="ECO:0000256" key="7">
    <source>
        <dbReference type="SAM" id="Phobius"/>
    </source>
</evidence>
<dbReference type="InterPro" id="IPR013780">
    <property type="entry name" value="Glyco_hydro_b"/>
</dbReference>
<dbReference type="InterPro" id="IPR041233">
    <property type="entry name" value="Melibiase_C"/>
</dbReference>
<comment type="caution">
    <text evidence="9">The sequence shown here is derived from an EMBL/GenBank/DDBJ whole genome shotgun (WGS) entry which is preliminary data.</text>
</comment>
<evidence type="ECO:0000256" key="5">
    <source>
        <dbReference type="ARBA" id="ARBA00022801"/>
    </source>
</evidence>
<keyword evidence="6" id="KW-0326">Glycosidase</keyword>
<dbReference type="OrthoDB" id="5795902at2759"/>
<protein>
    <recommendedName>
        <fullName evidence="3">alpha-galactosidase</fullName>
        <ecNumber evidence="3">3.2.1.22</ecNumber>
    </recommendedName>
</protein>
<sequence length="617" mass="68843">MHWKIRCAGVAISTMSSIGFTASNPVQLVARQQAAPAAFKPPMGWSSDWAYGCAHLSDDAFMATARRLSDTGLQKAGYTKFIIECGWELSSSSGIPGYAKNVFPNGPRSFSDWLSSQHGLSMGLGTWAGPQLCRRQDYYTPEMSPHNNLRRYIFTLIEWNVSYLIHRPCDMATPDTLQNQERANALDVSPRKTRSFVCYCANRSSNLIKNYRSVTFKCKRQYDTTVPRTNFSMRCTGQWGASPLAQQKQANSWRISDENVPQWDSFISTINGLVPFAHQTRPGHYNDLGFLRMSEENGRALSITEKMTVFSFWAAAKSPLIFSDRVSRLDQQTLDLLKNPGAIAINQDDLGKSITFKRRYANDMDIWSGPLKDGSTVAVIINWADVPATKLIHLSDLGFASARLMDVWTGADLGKFQNTFTNNISGRGSLFLKLTETTAAPQKKFQRFTIDTAQVTAPAEVRLVNNVKVASKIGIEGQGAVVWNNIPGGHNRYVDLSIDYINAELPYGNKDHSKLNFRRAFIIVNGEQKIQAHFPISGMTWNDVYQGFLVAIPLCSTLIFCRMHILLQPKATNTIKIEGQGDWAPDIVAISVEIPAAYGQVKDGMALLFVIALEEWE</sequence>
<dbReference type="Gene3D" id="3.20.20.70">
    <property type="entry name" value="Aldolase class I"/>
    <property type="match status" value="1"/>
</dbReference>
<gene>
    <name evidence="9" type="ORF">VP01_1017g3</name>
</gene>
<evidence type="ECO:0000256" key="6">
    <source>
        <dbReference type="ARBA" id="ARBA00023295"/>
    </source>
</evidence>
<comment type="catalytic activity">
    <reaction evidence="1">
        <text>Hydrolysis of terminal, non-reducing alpha-D-galactose residues in alpha-D-galactosides, including galactose oligosaccharides, galactomannans and galactolipids.</text>
        <dbReference type="EC" id="3.2.1.22"/>
    </reaction>
</comment>
<dbReference type="SUPFAM" id="SSF51011">
    <property type="entry name" value="Glycosyl hydrolase domain"/>
    <property type="match status" value="1"/>
</dbReference>
<dbReference type="PANTHER" id="PTHR11452">
    <property type="entry name" value="ALPHA-GALACTOSIDASE/ALPHA-N-ACETYLGALACTOSAMINIDASE"/>
    <property type="match status" value="1"/>
</dbReference>
<evidence type="ECO:0000259" key="8">
    <source>
        <dbReference type="Pfam" id="PF17801"/>
    </source>
</evidence>
<dbReference type="AlphaFoldDB" id="A0A0L6VV00"/>
<dbReference type="STRING" id="27349.A0A0L6VV00"/>
<accession>A0A0L6VV00</accession>
<dbReference type="Pfam" id="PF17801">
    <property type="entry name" value="Melibiase_C"/>
    <property type="match status" value="1"/>
</dbReference>
<dbReference type="EMBL" id="LAVV01000199">
    <property type="protein sequence ID" value="KNZ64541.1"/>
    <property type="molecule type" value="Genomic_DNA"/>
</dbReference>